<evidence type="ECO:0000256" key="1">
    <source>
        <dbReference type="SAM" id="MobiDB-lite"/>
    </source>
</evidence>
<name>A0A328UPJ3_9FIRM</name>
<reference evidence="2 3" key="1">
    <citation type="submission" date="2018-06" db="EMBL/GenBank/DDBJ databases">
        <title>Noncontiguous genome sequence of Ruminococcaceae bacterium ASD2818.</title>
        <authorList>
            <person name="Chaplin A.V."/>
            <person name="Sokolova S.R."/>
            <person name="Kochetkova T.O."/>
            <person name="Goltsov A.Y."/>
            <person name="Trofimov D.Y."/>
            <person name="Efimov B.A."/>
        </authorList>
    </citation>
    <scope>NUCLEOTIDE SEQUENCE [LARGE SCALE GENOMIC DNA]</scope>
    <source>
        <strain evidence="2 3">ASD2818</strain>
    </source>
</reference>
<organism evidence="2 3">
    <name type="scientific">Hydrogeniiclostridium mannosilyticum</name>
    <dbReference type="NCBI Taxonomy" id="2764322"/>
    <lineage>
        <taxon>Bacteria</taxon>
        <taxon>Bacillati</taxon>
        <taxon>Bacillota</taxon>
        <taxon>Clostridia</taxon>
        <taxon>Eubacteriales</taxon>
        <taxon>Acutalibacteraceae</taxon>
        <taxon>Hydrogeniiclostridium</taxon>
    </lineage>
</organism>
<proteinExistence type="predicted"/>
<sequence>MILHFYPFPFFRRFSRLSHASAAKLTQPYPHGGAESRQCRSTAVSPLVSGNPRRLCRQSGNNGTNAPIPAKAGIGAAEKLLSGRASNKKLFSNLKKQREPFSRRRIGREYERSGQGAA</sequence>
<protein>
    <submittedName>
        <fullName evidence="2">Uncharacterized protein</fullName>
    </submittedName>
</protein>
<dbReference type="EMBL" id="QLYR01000001">
    <property type="protein sequence ID" value="RAQ30785.1"/>
    <property type="molecule type" value="Genomic_DNA"/>
</dbReference>
<dbReference type="AlphaFoldDB" id="A0A328UPJ3"/>
<keyword evidence="3" id="KW-1185">Reference proteome</keyword>
<evidence type="ECO:0000313" key="3">
    <source>
        <dbReference type="Proteomes" id="UP000249377"/>
    </source>
</evidence>
<feature type="region of interest" description="Disordered" evidence="1">
    <location>
        <begin position="26"/>
        <end position="53"/>
    </location>
</feature>
<feature type="region of interest" description="Disordered" evidence="1">
    <location>
        <begin position="89"/>
        <end position="118"/>
    </location>
</feature>
<feature type="compositionally biased region" description="Basic and acidic residues" evidence="1">
    <location>
        <begin position="96"/>
        <end position="112"/>
    </location>
</feature>
<dbReference type="Proteomes" id="UP000249377">
    <property type="component" value="Unassembled WGS sequence"/>
</dbReference>
<comment type="caution">
    <text evidence="2">The sequence shown here is derived from an EMBL/GenBank/DDBJ whole genome shotgun (WGS) entry which is preliminary data.</text>
</comment>
<evidence type="ECO:0000313" key="2">
    <source>
        <dbReference type="EMBL" id="RAQ30785.1"/>
    </source>
</evidence>
<gene>
    <name evidence="2" type="ORF">DPQ25_04715</name>
</gene>
<accession>A0A328UPJ3</accession>